<dbReference type="GO" id="GO:0005634">
    <property type="term" value="C:nucleus"/>
    <property type="evidence" value="ECO:0007669"/>
    <property type="project" value="UniProtKB-SubCell"/>
</dbReference>
<keyword evidence="2" id="KW-0805">Transcription regulation</keyword>
<keyword evidence="4" id="KW-0804">Transcription</keyword>
<feature type="region of interest" description="Disordered" evidence="6">
    <location>
        <begin position="76"/>
        <end position="108"/>
    </location>
</feature>
<dbReference type="EMBL" id="JAGPYM010000034">
    <property type="protein sequence ID" value="KAH6876583.1"/>
    <property type="molecule type" value="Genomic_DNA"/>
</dbReference>
<dbReference type="InterPro" id="IPR001138">
    <property type="entry name" value="Zn2Cys6_DnaBD"/>
</dbReference>
<feature type="domain" description="Zn(2)-C6 fungal-type" evidence="7">
    <location>
        <begin position="9"/>
        <end position="45"/>
    </location>
</feature>
<feature type="compositionally biased region" description="Polar residues" evidence="6">
    <location>
        <begin position="76"/>
        <end position="85"/>
    </location>
</feature>
<dbReference type="SUPFAM" id="SSF57701">
    <property type="entry name" value="Zn2/Cys6 DNA-binding domain"/>
    <property type="match status" value="1"/>
</dbReference>
<name>A0A9P8VU07_9HYPO</name>
<evidence type="ECO:0000256" key="2">
    <source>
        <dbReference type="ARBA" id="ARBA00023015"/>
    </source>
</evidence>
<evidence type="ECO:0000256" key="4">
    <source>
        <dbReference type="ARBA" id="ARBA00023163"/>
    </source>
</evidence>
<dbReference type="GO" id="GO:0008270">
    <property type="term" value="F:zinc ion binding"/>
    <property type="evidence" value="ECO:0007669"/>
    <property type="project" value="InterPro"/>
</dbReference>
<feature type="compositionally biased region" description="Polar residues" evidence="6">
    <location>
        <begin position="572"/>
        <end position="584"/>
    </location>
</feature>
<proteinExistence type="predicted"/>
<dbReference type="PANTHER" id="PTHR31845:SF39">
    <property type="entry name" value="TRANSCRIPTION FACTOR PBCR-RELATED"/>
    <property type="match status" value="1"/>
</dbReference>
<gene>
    <name evidence="8" type="ORF">B0T10DRAFT_610302</name>
</gene>
<dbReference type="PROSITE" id="PS50048">
    <property type="entry name" value="ZN2_CY6_FUNGAL_2"/>
    <property type="match status" value="1"/>
</dbReference>
<sequence>MNSPATPRACESCRLLKVRCRPGVGDASASRPCERCAASGRECLYSAPRRTRRKRTDVRVRQLEQEMATLTGLLRTQQQSVQHQDVSAPPSLRHDQRQPCTPSTLSTTPSLLPSALHDPIVLGLLSVQEAARLFQLYTEKLAPQRPFVVFPPTTNAHHIRATQPTLFLAVLAAAAATRDEALGMQLNDMIFTVYADKIMLQGEKSLELVKAILITTNWYCPLNTYERLKFYQFVHIAATMCVDIGLGESFTNSHPNDAPGGLLDCCRALLACYVCCSSISLNFHRPNMFPFTHRMSECLATIESSSTSLVDTQVAAWAKLQMIVDDDSAQALRLRDNMSVDLSKPDVHASLQECSNKLQMWKLGIPAQTINGPLLIQYHAVTCLVNEVGLHLEYSPDDFKPPYAIFEPNKNIREPSLAVLSPAHLGCIINCVSAAQGLCDIFISMSTDYIQCFPVAIYARLNYALVILVKTSVSILSPNGALRGIMALEMTRMDHYLGEVTRKLAVVAANNCRLATKWLEVIQSMAAWFQQFCDSMLGGGDNAIELGILEPLKHLNIGVGATDDARRTTTTPHGQPTQDKNPNSGIGGALDEQQAAHGGIPGPTLAGLGPATAIPGALSSVAHDEFEEFVSLPKPFGEDDFDINIDGIREIMNDMSYLE</sequence>
<dbReference type="AlphaFoldDB" id="A0A9P8VU07"/>
<organism evidence="8 9">
    <name type="scientific">Thelonectria olida</name>
    <dbReference type="NCBI Taxonomy" id="1576542"/>
    <lineage>
        <taxon>Eukaryota</taxon>
        <taxon>Fungi</taxon>
        <taxon>Dikarya</taxon>
        <taxon>Ascomycota</taxon>
        <taxon>Pezizomycotina</taxon>
        <taxon>Sordariomycetes</taxon>
        <taxon>Hypocreomycetidae</taxon>
        <taxon>Hypocreales</taxon>
        <taxon>Nectriaceae</taxon>
        <taxon>Thelonectria</taxon>
    </lineage>
</organism>
<reference evidence="8 9" key="1">
    <citation type="journal article" date="2021" name="Nat. Commun.">
        <title>Genetic determinants of endophytism in the Arabidopsis root mycobiome.</title>
        <authorList>
            <person name="Mesny F."/>
            <person name="Miyauchi S."/>
            <person name="Thiergart T."/>
            <person name="Pickel B."/>
            <person name="Atanasova L."/>
            <person name="Karlsson M."/>
            <person name="Huettel B."/>
            <person name="Barry K.W."/>
            <person name="Haridas S."/>
            <person name="Chen C."/>
            <person name="Bauer D."/>
            <person name="Andreopoulos W."/>
            <person name="Pangilinan J."/>
            <person name="LaButti K."/>
            <person name="Riley R."/>
            <person name="Lipzen A."/>
            <person name="Clum A."/>
            <person name="Drula E."/>
            <person name="Henrissat B."/>
            <person name="Kohler A."/>
            <person name="Grigoriev I.V."/>
            <person name="Martin F.M."/>
            <person name="Hacquard S."/>
        </authorList>
    </citation>
    <scope>NUCLEOTIDE SEQUENCE [LARGE SCALE GENOMIC DNA]</scope>
    <source>
        <strain evidence="8 9">MPI-CAGE-CH-0241</strain>
    </source>
</reference>
<dbReference type="PANTHER" id="PTHR31845">
    <property type="entry name" value="FINGER DOMAIN PROTEIN, PUTATIVE-RELATED"/>
    <property type="match status" value="1"/>
</dbReference>
<evidence type="ECO:0000259" key="7">
    <source>
        <dbReference type="PROSITE" id="PS50048"/>
    </source>
</evidence>
<keyword evidence="9" id="KW-1185">Reference proteome</keyword>
<dbReference type="Gene3D" id="4.10.240.10">
    <property type="entry name" value="Zn(2)-C6 fungal-type DNA-binding domain"/>
    <property type="match status" value="1"/>
</dbReference>
<accession>A0A9P8VU07</accession>
<dbReference type="InterPro" id="IPR051089">
    <property type="entry name" value="prtT"/>
</dbReference>
<evidence type="ECO:0000313" key="8">
    <source>
        <dbReference type="EMBL" id="KAH6876583.1"/>
    </source>
</evidence>
<evidence type="ECO:0000256" key="3">
    <source>
        <dbReference type="ARBA" id="ARBA00023125"/>
    </source>
</evidence>
<evidence type="ECO:0000256" key="6">
    <source>
        <dbReference type="SAM" id="MobiDB-lite"/>
    </source>
</evidence>
<keyword evidence="5" id="KW-0539">Nucleus</keyword>
<dbReference type="InterPro" id="IPR036864">
    <property type="entry name" value="Zn2-C6_fun-type_DNA-bd_sf"/>
</dbReference>
<feature type="compositionally biased region" description="Low complexity" evidence="6">
    <location>
        <begin position="99"/>
        <end position="108"/>
    </location>
</feature>
<dbReference type="GO" id="GO:0000976">
    <property type="term" value="F:transcription cis-regulatory region binding"/>
    <property type="evidence" value="ECO:0007669"/>
    <property type="project" value="TreeGrafter"/>
</dbReference>
<evidence type="ECO:0000256" key="1">
    <source>
        <dbReference type="ARBA" id="ARBA00004123"/>
    </source>
</evidence>
<evidence type="ECO:0000313" key="9">
    <source>
        <dbReference type="Proteomes" id="UP000777438"/>
    </source>
</evidence>
<protein>
    <recommendedName>
        <fullName evidence="7">Zn(2)-C6 fungal-type domain-containing protein</fullName>
    </recommendedName>
</protein>
<dbReference type="PROSITE" id="PS00463">
    <property type="entry name" value="ZN2_CY6_FUNGAL_1"/>
    <property type="match status" value="1"/>
</dbReference>
<dbReference type="CDD" id="cd00067">
    <property type="entry name" value="GAL4"/>
    <property type="match status" value="1"/>
</dbReference>
<dbReference type="OrthoDB" id="3365636at2759"/>
<dbReference type="Pfam" id="PF00172">
    <property type="entry name" value="Zn_clus"/>
    <property type="match status" value="1"/>
</dbReference>
<evidence type="ECO:0000256" key="5">
    <source>
        <dbReference type="ARBA" id="ARBA00023242"/>
    </source>
</evidence>
<keyword evidence="3" id="KW-0238">DNA-binding</keyword>
<comment type="subcellular location">
    <subcellularLocation>
        <location evidence="1">Nucleus</location>
    </subcellularLocation>
</comment>
<dbReference type="GO" id="GO:0000981">
    <property type="term" value="F:DNA-binding transcription factor activity, RNA polymerase II-specific"/>
    <property type="evidence" value="ECO:0007669"/>
    <property type="project" value="InterPro"/>
</dbReference>
<dbReference type="Proteomes" id="UP000777438">
    <property type="component" value="Unassembled WGS sequence"/>
</dbReference>
<feature type="region of interest" description="Disordered" evidence="6">
    <location>
        <begin position="564"/>
        <end position="606"/>
    </location>
</feature>
<comment type="caution">
    <text evidence="8">The sequence shown here is derived from an EMBL/GenBank/DDBJ whole genome shotgun (WGS) entry which is preliminary data.</text>
</comment>
<dbReference type="SMART" id="SM00066">
    <property type="entry name" value="GAL4"/>
    <property type="match status" value="1"/>
</dbReference>